<name>A0AAV9J4K7_9PEZI</name>
<dbReference type="PROSITE" id="PS51382">
    <property type="entry name" value="SPX"/>
    <property type="match status" value="1"/>
</dbReference>
<feature type="transmembrane region" description="Helical" evidence="7">
    <location>
        <begin position="829"/>
        <end position="852"/>
    </location>
</feature>
<feature type="region of interest" description="Disordered" evidence="6">
    <location>
        <begin position="954"/>
        <end position="1067"/>
    </location>
</feature>
<evidence type="ECO:0000259" key="8">
    <source>
        <dbReference type="PROSITE" id="PS51380"/>
    </source>
</evidence>
<dbReference type="Pfam" id="PF03105">
    <property type="entry name" value="SPX"/>
    <property type="match status" value="1"/>
</dbReference>
<feature type="compositionally biased region" description="Acidic residues" evidence="6">
    <location>
        <begin position="1057"/>
        <end position="1067"/>
    </location>
</feature>
<feature type="compositionally biased region" description="Basic and acidic residues" evidence="6">
    <location>
        <begin position="962"/>
        <end position="972"/>
    </location>
</feature>
<comment type="similarity">
    <text evidence="2">Belongs to the SYG1 (TC 2.A.94) family.</text>
</comment>
<feature type="transmembrane region" description="Helical" evidence="7">
    <location>
        <begin position="655"/>
        <end position="679"/>
    </location>
</feature>
<feature type="domain" description="EXS" evidence="8">
    <location>
        <begin position="766"/>
        <end position="962"/>
    </location>
</feature>
<feature type="transmembrane region" description="Helical" evidence="7">
    <location>
        <begin position="879"/>
        <end position="901"/>
    </location>
</feature>
<evidence type="ECO:0000256" key="7">
    <source>
        <dbReference type="SAM" id="Phobius"/>
    </source>
</evidence>
<feature type="region of interest" description="Disordered" evidence="6">
    <location>
        <begin position="403"/>
        <end position="441"/>
    </location>
</feature>
<sequence length="1067" mass="119373">MKFAKELEDNAVAEWKGKYLDYKAGKKKLKAVSKAIRNVEPPTDTTYKKPAPAPKPRSPFASLRDAPVYSFLQREQQRPAELSPPPDSRSSGTPLVLGRSSSEAPTPTPRLSQSGDNATDATPRARAINERSPLQGGGGGGRKDGPRMTRYGSIIGSPPDSDGGVLGRLNKTPTLQLPEPAMRESADTERDRPISPGTATDASVPRAPLTQLAHRGNAYEVTKPTDTPSSQFDPPSNQRYKSLFAPRRANSSPAEPGRPFARRVFSIATPGAGLERSSNTDVALEAYREVDFRQAEFFLFLDKQLEKIETFHKSKEQEALERLKVLREQLHIMRDQRGEEVMAAEQRRGSETLPPQNRGGAQPNGHLATQNGTTEACQQRRTAHPFSAVEATREALDRVRTGRLGKTSKAMGQLGTPPTPGQQPQQHQDYTRRATTTNDPPYRTAKRKLKIALAEFHRGLELLKSYALLNRTAFRKINKKFDKTVHPAAAVGSVDGSAAGGSSASGKDYMAEKVNTAHFVESATPDELLLQVEDLYARYFERGNRKIAVGKLRAKGAGAGSYYGAVVRTGVLVGGGLVLGLQGIVYGSLKLDTTIGHANRPLRTSYLLQIYAGYFLMLLLVWLFCLDAAVFARFRVNYQFIFEFDTRHVLDWKQLCELPAWFTFLLGVTMWLNFCVVAGGDAMYIYWPVVLVGLSVTLFFCPPPLFYPRSRGWFLTSNFRLLLAGAYPVEFRDFFLGDMFCSQTYALGNTELFFCLYARHWNDPPQCNSGNSRLLGFFSTLPGIWRLLQCVRRYYDTGLWTHGANGVKYTCTILQYMSLSLWRFNKSSYGLEAFFIVCASMNSLYCIFWDLYYDWSMPMNPFSKPPLLRNTLAYRRHIWWYYVAIALDPILRFNWIFYVIYAQDLQHSSIISFLVSLSEVIRRGMWVLFRVENEHATNVGRYRAQRDPALPYEVMMPDGQADDARDSDHHAAPEQALDGTPAATAPAGARASARDVEQGGVSPSGASSLRQRHQSVAADSPVYRALRRAGTTMLNAHAQDYERRKPNKEDEKSARDEDTDEDDDDDD</sequence>
<reference evidence="10 11" key="1">
    <citation type="submission" date="2021-11" db="EMBL/GenBank/DDBJ databases">
        <title>Black yeast isolated from Biological Soil Crust.</title>
        <authorList>
            <person name="Kurbessoian T."/>
        </authorList>
    </citation>
    <scope>NUCLEOTIDE SEQUENCE [LARGE SCALE GENOMIC DNA]</scope>
    <source>
        <strain evidence="10 11">CCFEE 5522</strain>
    </source>
</reference>
<feature type="compositionally biased region" description="Basic and acidic residues" evidence="6">
    <location>
        <begin position="181"/>
        <end position="193"/>
    </location>
</feature>
<feature type="compositionally biased region" description="Polar residues" evidence="6">
    <location>
        <begin position="367"/>
        <end position="380"/>
    </location>
</feature>
<feature type="compositionally biased region" description="Low complexity" evidence="6">
    <location>
        <begin position="41"/>
        <end position="50"/>
    </location>
</feature>
<evidence type="ECO:0000256" key="2">
    <source>
        <dbReference type="ARBA" id="ARBA00009665"/>
    </source>
</evidence>
<comment type="subcellular location">
    <subcellularLocation>
        <location evidence="1">Membrane</location>
        <topology evidence="1">Multi-pass membrane protein</topology>
    </subcellularLocation>
</comment>
<dbReference type="PANTHER" id="PTHR10783">
    <property type="entry name" value="XENOTROPIC AND POLYTROPIC RETROVIRUS RECEPTOR 1-RELATED"/>
    <property type="match status" value="1"/>
</dbReference>
<feature type="compositionally biased region" description="Basic and acidic residues" evidence="6">
    <location>
        <begin position="1039"/>
        <end position="1056"/>
    </location>
</feature>
<dbReference type="AlphaFoldDB" id="A0AAV9J4K7"/>
<dbReference type="InterPro" id="IPR004331">
    <property type="entry name" value="SPX_dom"/>
</dbReference>
<organism evidence="10 11">
    <name type="scientific">Oleoguttula mirabilis</name>
    <dbReference type="NCBI Taxonomy" id="1507867"/>
    <lineage>
        <taxon>Eukaryota</taxon>
        <taxon>Fungi</taxon>
        <taxon>Dikarya</taxon>
        <taxon>Ascomycota</taxon>
        <taxon>Pezizomycotina</taxon>
        <taxon>Dothideomycetes</taxon>
        <taxon>Dothideomycetidae</taxon>
        <taxon>Mycosphaerellales</taxon>
        <taxon>Teratosphaeriaceae</taxon>
        <taxon>Oleoguttula</taxon>
    </lineage>
</organism>
<evidence type="ECO:0000313" key="11">
    <source>
        <dbReference type="Proteomes" id="UP001324427"/>
    </source>
</evidence>
<keyword evidence="4 7" id="KW-1133">Transmembrane helix</keyword>
<dbReference type="GO" id="GO:0000822">
    <property type="term" value="F:inositol hexakisphosphate binding"/>
    <property type="evidence" value="ECO:0007669"/>
    <property type="project" value="TreeGrafter"/>
</dbReference>
<dbReference type="CDD" id="cd14475">
    <property type="entry name" value="SPX_SYG1_like"/>
    <property type="match status" value="1"/>
</dbReference>
<feature type="transmembrane region" description="Helical" evidence="7">
    <location>
        <begin position="685"/>
        <end position="707"/>
    </location>
</feature>
<keyword evidence="11" id="KW-1185">Reference proteome</keyword>
<dbReference type="GO" id="GO:0005886">
    <property type="term" value="C:plasma membrane"/>
    <property type="evidence" value="ECO:0007669"/>
    <property type="project" value="TreeGrafter"/>
</dbReference>
<feature type="region of interest" description="Disordered" evidence="6">
    <location>
        <begin position="35"/>
        <end position="204"/>
    </location>
</feature>
<dbReference type="Proteomes" id="UP001324427">
    <property type="component" value="Unassembled WGS sequence"/>
</dbReference>
<dbReference type="PROSITE" id="PS51380">
    <property type="entry name" value="EXS"/>
    <property type="match status" value="1"/>
</dbReference>
<protein>
    <submittedName>
        <fullName evidence="10">Uncharacterized protein</fullName>
    </submittedName>
</protein>
<evidence type="ECO:0000256" key="6">
    <source>
        <dbReference type="SAM" id="MobiDB-lite"/>
    </source>
</evidence>
<feature type="compositionally biased region" description="Low complexity" evidence="6">
    <location>
        <begin position="976"/>
        <end position="991"/>
    </location>
</feature>
<feature type="domain" description="SPX" evidence="9">
    <location>
        <begin position="1"/>
        <end position="495"/>
    </location>
</feature>
<dbReference type="InterPro" id="IPR004342">
    <property type="entry name" value="EXS_C"/>
</dbReference>
<dbReference type="PANTHER" id="PTHR10783:SF103">
    <property type="entry name" value="SOLUTE CARRIER FAMILY 53 MEMBER 1"/>
    <property type="match status" value="1"/>
</dbReference>
<keyword evidence="3 7" id="KW-0812">Transmembrane</keyword>
<comment type="caution">
    <text evidence="10">The sequence shown here is derived from an EMBL/GenBank/DDBJ whole genome shotgun (WGS) entry which is preliminary data.</text>
</comment>
<keyword evidence="5 7" id="KW-0472">Membrane</keyword>
<dbReference type="GO" id="GO:0005794">
    <property type="term" value="C:Golgi apparatus"/>
    <property type="evidence" value="ECO:0007669"/>
    <property type="project" value="TreeGrafter"/>
</dbReference>
<accession>A0AAV9J4K7</accession>
<feature type="compositionally biased region" description="Polar residues" evidence="6">
    <location>
        <begin position="88"/>
        <end position="120"/>
    </location>
</feature>
<gene>
    <name evidence="10" type="ORF">LTR36_010422</name>
</gene>
<feature type="transmembrane region" description="Helical" evidence="7">
    <location>
        <begin position="611"/>
        <end position="634"/>
    </location>
</feature>
<evidence type="ECO:0000256" key="4">
    <source>
        <dbReference type="ARBA" id="ARBA00022989"/>
    </source>
</evidence>
<dbReference type="EMBL" id="JAVFHQ010000085">
    <property type="protein sequence ID" value="KAK4539711.1"/>
    <property type="molecule type" value="Genomic_DNA"/>
</dbReference>
<evidence type="ECO:0000259" key="9">
    <source>
        <dbReference type="PROSITE" id="PS51382"/>
    </source>
</evidence>
<dbReference type="Pfam" id="PF03124">
    <property type="entry name" value="EXS"/>
    <property type="match status" value="1"/>
</dbReference>
<evidence type="ECO:0000256" key="1">
    <source>
        <dbReference type="ARBA" id="ARBA00004141"/>
    </source>
</evidence>
<dbReference type="GO" id="GO:0006817">
    <property type="term" value="P:phosphate ion transport"/>
    <property type="evidence" value="ECO:0007669"/>
    <property type="project" value="TreeGrafter"/>
</dbReference>
<feature type="region of interest" description="Disordered" evidence="6">
    <location>
        <begin position="345"/>
        <end position="386"/>
    </location>
</feature>
<evidence type="ECO:0000256" key="5">
    <source>
        <dbReference type="ARBA" id="ARBA00023136"/>
    </source>
</evidence>
<proteinExistence type="inferred from homology"/>
<evidence type="ECO:0000256" key="3">
    <source>
        <dbReference type="ARBA" id="ARBA00022692"/>
    </source>
</evidence>
<dbReference type="GO" id="GO:0016036">
    <property type="term" value="P:cellular response to phosphate starvation"/>
    <property type="evidence" value="ECO:0007669"/>
    <property type="project" value="TreeGrafter"/>
</dbReference>
<evidence type="ECO:0000313" key="10">
    <source>
        <dbReference type="EMBL" id="KAK4539711.1"/>
    </source>
</evidence>